<reference evidence="2 3" key="1">
    <citation type="submission" date="2023-01" db="EMBL/GenBank/DDBJ databases">
        <title>Analysis of 21 Apiospora genomes using comparative genomics revels a genus with tremendous synthesis potential of carbohydrate active enzymes and secondary metabolites.</title>
        <authorList>
            <person name="Sorensen T."/>
        </authorList>
    </citation>
    <scope>NUCLEOTIDE SEQUENCE [LARGE SCALE GENOMIC DNA]</scope>
    <source>
        <strain evidence="2 3">CBS 24483</strain>
    </source>
</reference>
<organism evidence="2 3">
    <name type="scientific">Apiospora aurea</name>
    <dbReference type="NCBI Taxonomy" id="335848"/>
    <lineage>
        <taxon>Eukaryota</taxon>
        <taxon>Fungi</taxon>
        <taxon>Dikarya</taxon>
        <taxon>Ascomycota</taxon>
        <taxon>Pezizomycotina</taxon>
        <taxon>Sordariomycetes</taxon>
        <taxon>Xylariomycetidae</taxon>
        <taxon>Amphisphaeriales</taxon>
        <taxon>Apiosporaceae</taxon>
        <taxon>Apiospora</taxon>
    </lineage>
</organism>
<feature type="chain" id="PRO_5046853013" evidence="1">
    <location>
        <begin position="21"/>
        <end position="135"/>
    </location>
</feature>
<keyword evidence="1" id="KW-0732">Signal</keyword>
<accession>A0ABR1QAX1</accession>
<dbReference type="EMBL" id="JAQQWE010000005">
    <property type="protein sequence ID" value="KAK7951103.1"/>
    <property type="molecule type" value="Genomic_DNA"/>
</dbReference>
<evidence type="ECO:0000256" key="1">
    <source>
        <dbReference type="SAM" id="SignalP"/>
    </source>
</evidence>
<keyword evidence="3" id="KW-1185">Reference proteome</keyword>
<proteinExistence type="predicted"/>
<dbReference type="GeneID" id="92076115"/>
<dbReference type="Proteomes" id="UP001391051">
    <property type="component" value="Unassembled WGS sequence"/>
</dbReference>
<feature type="signal peptide" evidence="1">
    <location>
        <begin position="1"/>
        <end position="20"/>
    </location>
</feature>
<gene>
    <name evidence="2" type="ORF">PG986_006831</name>
</gene>
<comment type="caution">
    <text evidence="2">The sequence shown here is derived from an EMBL/GenBank/DDBJ whole genome shotgun (WGS) entry which is preliminary data.</text>
</comment>
<dbReference type="RefSeq" id="XP_066699165.1">
    <property type="nucleotide sequence ID" value="XM_066843053.1"/>
</dbReference>
<evidence type="ECO:0000313" key="2">
    <source>
        <dbReference type="EMBL" id="KAK7951103.1"/>
    </source>
</evidence>
<sequence>MYRFIIALAMAATSFPYATAQIATQFQSPSVAFSNNAGCSNPGTSSSMIAGECTAIPTTILGTASQSMNVTYPIDNVDLNCPLTFYNDAMCAVGGDAMPYTGANVCVEVSNYGSVKAKCSNILTGATYTAPANSS</sequence>
<protein>
    <submittedName>
        <fullName evidence="2">Uncharacterized protein</fullName>
    </submittedName>
</protein>
<evidence type="ECO:0000313" key="3">
    <source>
        <dbReference type="Proteomes" id="UP001391051"/>
    </source>
</evidence>
<name>A0ABR1QAX1_9PEZI</name>